<dbReference type="InterPro" id="IPR036388">
    <property type="entry name" value="WH-like_DNA-bd_sf"/>
</dbReference>
<dbReference type="SUPFAM" id="SSF46894">
    <property type="entry name" value="C-terminal effector domain of the bipartite response regulators"/>
    <property type="match status" value="1"/>
</dbReference>
<proteinExistence type="predicted"/>
<dbReference type="STRING" id="391735.Veis_4633"/>
<evidence type="ECO:0000313" key="3">
    <source>
        <dbReference type="Proteomes" id="UP000000374"/>
    </source>
</evidence>
<feature type="domain" description="HTH luxR-type" evidence="1">
    <location>
        <begin position="198"/>
        <end position="255"/>
    </location>
</feature>
<dbReference type="SMART" id="SM00421">
    <property type="entry name" value="HTH_LUXR"/>
    <property type="match status" value="1"/>
</dbReference>
<dbReference type="OrthoDB" id="7009766at2"/>
<dbReference type="eggNOG" id="COG2197">
    <property type="taxonomic scope" value="Bacteria"/>
</dbReference>
<dbReference type="HOGENOM" id="CLU_077414_1_0_4"/>
<evidence type="ECO:0000313" key="2">
    <source>
        <dbReference type="EMBL" id="ABM60330.1"/>
    </source>
</evidence>
<accession>A1WRS3</accession>
<keyword evidence="3" id="KW-1185">Reference proteome</keyword>
<dbReference type="GO" id="GO:0003677">
    <property type="term" value="F:DNA binding"/>
    <property type="evidence" value="ECO:0007669"/>
    <property type="project" value="InterPro"/>
</dbReference>
<dbReference type="KEGG" id="vei:Veis_4633"/>
<protein>
    <submittedName>
        <fullName evidence="2">Transcriptional regulator, LuxR family</fullName>
    </submittedName>
</protein>
<dbReference type="Gene3D" id="1.10.10.10">
    <property type="entry name" value="Winged helix-like DNA-binding domain superfamily/Winged helix DNA-binding domain"/>
    <property type="match status" value="1"/>
</dbReference>
<organism evidence="2 3">
    <name type="scientific">Verminephrobacter eiseniae (strain EF01-2)</name>
    <dbReference type="NCBI Taxonomy" id="391735"/>
    <lineage>
        <taxon>Bacteria</taxon>
        <taxon>Pseudomonadati</taxon>
        <taxon>Pseudomonadota</taxon>
        <taxon>Betaproteobacteria</taxon>
        <taxon>Burkholderiales</taxon>
        <taxon>Comamonadaceae</taxon>
        <taxon>Verminephrobacter</taxon>
    </lineage>
</organism>
<dbReference type="RefSeq" id="WP_011812313.1">
    <property type="nucleotide sequence ID" value="NC_008786.1"/>
</dbReference>
<dbReference type="Proteomes" id="UP000000374">
    <property type="component" value="Chromosome"/>
</dbReference>
<dbReference type="GO" id="GO:0006355">
    <property type="term" value="P:regulation of DNA-templated transcription"/>
    <property type="evidence" value="ECO:0007669"/>
    <property type="project" value="InterPro"/>
</dbReference>
<sequence>MKLTALQRQAPEPAVALTVGLLQAIGADDFAGLLLRAIGAVLPVSHCTVFALRSSGRVERVSTASAVGEVASLTAVEYMRLGFDQQDSNMVWLARRKPSKALQLWIGHQLANEVANENYRRVCYGETGIRERLSLLAVFPDGYRVAFNLYRNFSYPDYGVEDIDWLSQHSTVIAMAVMRHVELTRRPMAEHPLQDQLMTKLSGRERQLITHVLSGLTTKETALEMGISATTALTYRYRAFQHLGVSSHRELLVLLGASISRSSRRKRTHTSGL</sequence>
<name>A1WRS3_VEREI</name>
<dbReference type="InterPro" id="IPR016032">
    <property type="entry name" value="Sig_transdc_resp-reg_C-effctor"/>
</dbReference>
<reference evidence="3" key="1">
    <citation type="submission" date="2006-12" db="EMBL/GenBank/DDBJ databases">
        <title>Complete sequence of chromosome 1 of Verminephrobacter eiseniae EF01-2.</title>
        <authorList>
            <person name="Copeland A."/>
            <person name="Lucas S."/>
            <person name="Lapidus A."/>
            <person name="Barry K."/>
            <person name="Detter J.C."/>
            <person name="Glavina del Rio T."/>
            <person name="Dalin E."/>
            <person name="Tice H."/>
            <person name="Pitluck S."/>
            <person name="Chertkov O."/>
            <person name="Brettin T."/>
            <person name="Bruce D."/>
            <person name="Han C."/>
            <person name="Tapia R."/>
            <person name="Gilna P."/>
            <person name="Schmutz J."/>
            <person name="Larimer F."/>
            <person name="Land M."/>
            <person name="Hauser L."/>
            <person name="Kyrpides N."/>
            <person name="Kim E."/>
            <person name="Stahl D."/>
            <person name="Richardson P."/>
        </authorList>
    </citation>
    <scope>NUCLEOTIDE SEQUENCE [LARGE SCALE GENOMIC DNA]</scope>
    <source>
        <strain evidence="3">EF01-2</strain>
    </source>
</reference>
<evidence type="ECO:0000259" key="1">
    <source>
        <dbReference type="SMART" id="SM00421"/>
    </source>
</evidence>
<dbReference type="EMBL" id="CP000542">
    <property type="protein sequence ID" value="ABM60330.1"/>
    <property type="molecule type" value="Genomic_DNA"/>
</dbReference>
<dbReference type="Pfam" id="PF00196">
    <property type="entry name" value="GerE"/>
    <property type="match status" value="1"/>
</dbReference>
<gene>
    <name evidence="2" type="ordered locus">Veis_4633</name>
</gene>
<dbReference type="GeneID" id="76462921"/>
<dbReference type="InterPro" id="IPR000792">
    <property type="entry name" value="Tscrpt_reg_LuxR_C"/>
</dbReference>
<dbReference type="AlphaFoldDB" id="A1WRS3"/>